<name>A0ABQ9XY90_9EUKA</name>
<evidence type="ECO:0000259" key="4">
    <source>
        <dbReference type="SMART" id="SM00396"/>
    </source>
</evidence>
<accession>A0ABQ9XY90</accession>
<evidence type="ECO:0000256" key="3">
    <source>
        <dbReference type="ARBA" id="ARBA00022833"/>
    </source>
</evidence>
<keyword evidence="3" id="KW-0862">Zinc</keyword>
<organism evidence="5 6">
    <name type="scientific">Blattamonas nauphoetae</name>
    <dbReference type="NCBI Taxonomy" id="2049346"/>
    <lineage>
        <taxon>Eukaryota</taxon>
        <taxon>Metamonada</taxon>
        <taxon>Preaxostyla</taxon>
        <taxon>Oxymonadida</taxon>
        <taxon>Blattamonas</taxon>
    </lineage>
</organism>
<proteinExistence type="predicted"/>
<gene>
    <name evidence="5" type="ORF">BLNAU_8660</name>
</gene>
<keyword evidence="6" id="KW-1185">Reference proteome</keyword>
<evidence type="ECO:0000313" key="5">
    <source>
        <dbReference type="EMBL" id="KAK2956437.1"/>
    </source>
</evidence>
<feature type="domain" description="UBR-type" evidence="4">
    <location>
        <begin position="2"/>
        <end position="56"/>
    </location>
</feature>
<evidence type="ECO:0000256" key="1">
    <source>
        <dbReference type="ARBA" id="ARBA00022723"/>
    </source>
</evidence>
<dbReference type="InterPro" id="IPR003126">
    <property type="entry name" value="Znf_UBR"/>
</dbReference>
<reference evidence="5 6" key="1">
    <citation type="journal article" date="2022" name="bioRxiv">
        <title>Genomics of Preaxostyla Flagellates Illuminates Evolutionary Transitions and the Path Towards Mitochondrial Loss.</title>
        <authorList>
            <person name="Novak L.V.F."/>
            <person name="Treitli S.C."/>
            <person name="Pyrih J."/>
            <person name="Halakuc P."/>
            <person name="Pipaliya S.V."/>
            <person name="Vacek V."/>
            <person name="Brzon O."/>
            <person name="Soukal P."/>
            <person name="Eme L."/>
            <person name="Dacks J.B."/>
            <person name="Karnkowska A."/>
            <person name="Elias M."/>
            <person name="Hampl V."/>
        </authorList>
    </citation>
    <scope>NUCLEOTIDE SEQUENCE [LARGE SCALE GENOMIC DNA]</scope>
    <source>
        <strain evidence="5">NAU3</strain>
        <tissue evidence="5">Gut</tissue>
    </source>
</reference>
<sequence length="164" mass="17975">MVKQPYYQCITCKMGPNSSLCESCASTCHEGHQVVFARNAACFCDCCIECDCKLLPPVCAKADHKAEFQGGFRCNTCKMEPLCLQCIRACHKGHSMTFLDRSRFSCVCNRPSGGSARHSGCSLQKQPPPHHQIQQTTLHLIPATQPKGDALSVLQAAFPCFSDC</sequence>
<comment type="caution">
    <text evidence="5">The sequence shown here is derived from an EMBL/GenBank/DDBJ whole genome shotgun (WGS) entry which is preliminary data.</text>
</comment>
<protein>
    <recommendedName>
        <fullName evidence="4">UBR-type domain-containing protein</fullName>
    </recommendedName>
</protein>
<dbReference type="Proteomes" id="UP001281761">
    <property type="component" value="Unassembled WGS sequence"/>
</dbReference>
<dbReference type="Pfam" id="PF02207">
    <property type="entry name" value="zf-UBR"/>
    <property type="match status" value="1"/>
</dbReference>
<evidence type="ECO:0000313" key="6">
    <source>
        <dbReference type="Proteomes" id="UP001281761"/>
    </source>
</evidence>
<evidence type="ECO:0000256" key="2">
    <source>
        <dbReference type="ARBA" id="ARBA00022771"/>
    </source>
</evidence>
<feature type="domain" description="UBR-type" evidence="4">
    <location>
        <begin position="57"/>
        <end position="119"/>
    </location>
</feature>
<dbReference type="EMBL" id="JARBJD010000056">
    <property type="protein sequence ID" value="KAK2956437.1"/>
    <property type="molecule type" value="Genomic_DNA"/>
</dbReference>
<keyword evidence="2" id="KW-0863">Zinc-finger</keyword>
<dbReference type="SMART" id="SM00396">
    <property type="entry name" value="ZnF_UBR1"/>
    <property type="match status" value="2"/>
</dbReference>
<keyword evidence="1" id="KW-0479">Metal-binding</keyword>